<dbReference type="Proteomes" id="UP000522262">
    <property type="component" value="Unassembled WGS sequence"/>
</dbReference>
<evidence type="ECO:0000256" key="1">
    <source>
        <dbReference type="ARBA" id="ARBA00004141"/>
    </source>
</evidence>
<dbReference type="InterPro" id="IPR011701">
    <property type="entry name" value="MFS"/>
</dbReference>
<keyword evidence="6" id="KW-0325">Glycoprotein</keyword>
<feature type="transmembrane region" description="Helical" evidence="7">
    <location>
        <begin position="167"/>
        <end position="188"/>
    </location>
</feature>
<feature type="transmembrane region" description="Helical" evidence="7">
    <location>
        <begin position="428"/>
        <end position="448"/>
    </location>
</feature>
<feature type="transmembrane region" description="Helical" evidence="7">
    <location>
        <begin position="200"/>
        <end position="222"/>
    </location>
</feature>
<dbReference type="FunFam" id="1.20.1250.20:FF:000034">
    <property type="entry name" value="MFS general substrate transporter"/>
    <property type="match status" value="1"/>
</dbReference>
<evidence type="ECO:0000256" key="5">
    <source>
        <dbReference type="ARBA" id="ARBA00023136"/>
    </source>
</evidence>
<evidence type="ECO:0000256" key="7">
    <source>
        <dbReference type="SAM" id="Phobius"/>
    </source>
</evidence>
<dbReference type="SUPFAM" id="SSF103473">
    <property type="entry name" value="MFS general substrate transporter"/>
    <property type="match status" value="1"/>
</dbReference>
<dbReference type="PANTHER" id="PTHR43791">
    <property type="entry name" value="PERMEASE-RELATED"/>
    <property type="match status" value="1"/>
</dbReference>
<comment type="subcellular location">
    <subcellularLocation>
        <location evidence="1">Membrane</location>
        <topology evidence="1">Multi-pass membrane protein</topology>
    </subcellularLocation>
</comment>
<accession>A0A8H5MNT5</accession>
<dbReference type="CDD" id="cd17327">
    <property type="entry name" value="MFS_FEN2_like"/>
    <property type="match status" value="1"/>
</dbReference>
<feature type="transmembrane region" description="Helical" evidence="7">
    <location>
        <begin position="336"/>
        <end position="355"/>
    </location>
</feature>
<keyword evidence="10" id="KW-1185">Reference proteome</keyword>
<dbReference type="Pfam" id="PF07690">
    <property type="entry name" value="MFS_1"/>
    <property type="match status" value="1"/>
</dbReference>
<proteinExistence type="predicted"/>
<name>A0A8H5MNT5_9HYPO</name>
<feature type="transmembrane region" description="Helical" evidence="7">
    <location>
        <begin position="108"/>
        <end position="125"/>
    </location>
</feature>
<dbReference type="GO" id="GO:0016020">
    <property type="term" value="C:membrane"/>
    <property type="evidence" value="ECO:0007669"/>
    <property type="project" value="UniProtKB-SubCell"/>
</dbReference>
<feature type="transmembrane region" description="Helical" evidence="7">
    <location>
        <begin position="361"/>
        <end position="384"/>
    </location>
</feature>
<feature type="transmembrane region" description="Helical" evidence="7">
    <location>
        <begin position="271"/>
        <end position="289"/>
    </location>
</feature>
<dbReference type="PROSITE" id="PS50850">
    <property type="entry name" value="MFS"/>
    <property type="match status" value="1"/>
</dbReference>
<dbReference type="FunFam" id="1.20.1250.20:FF:000068">
    <property type="entry name" value="MFS general substrate transporter"/>
    <property type="match status" value="1"/>
</dbReference>
<dbReference type="Gene3D" id="3.80.10.10">
    <property type="entry name" value="Ribonuclease Inhibitor"/>
    <property type="match status" value="1"/>
</dbReference>
<sequence length="694" mass="77108">MTSKPDILPDKEIEEQRTVQDEIYIDPVAEKALLRKLDMWIVPPVMLLYLLSFLDRVNIGNARLYGMEEDLGLVGDQYQLAVSVLFVTYIASELPSNLVIKKFRPSRWIAFITTAWGIVATLTGIVQDFKGLVACRVILGALEGGLFPGLTIYLTMFYTKREYALRIGYLFVSAAIAGSLGGLLAYGIGHMDGVAGLRGWRWIIIIEGIPTFILGIAVWFWLADDPDSAHYLTINERELIDARMRRQIGHTKSSDQMHKADVYAGLKDWKIWLFCIGQFGGDTILYGYSTFLPTIIRGLGDWNTAQVQALTIPCYAMGAITYLVVAWFSDRTQRRAVFTVILGLVCAIGYALLVSPAPSGVRYFGCFLAAMGLYVIVGLPLAWLPSNNPRYGKRTVATGLQLTIGNSAGIPAPFLYKTHEGPRFVKGHAISMALVAMSSLIYMAFWAWFRRQNQRKVEALLVSITDITFHILFIVPPIRTEKSNSAADAPAPGTDAPKKRLLKPVVKGVKDARFNSSVTDWDGKYHTLIGTSTRMIYFGYAFVLTDDHIDDILVLSRQVREKIWQFIFYFSDVSYTAKNGAKDLTNEAVIRLAKGLPNLRTVSLPSAERVGDVGFLALISNCPDLRLLEISPAIRSTLNAVNITAKAFDEFCEHPEWFPGLKQIVISDDESNKRVYEVDACAEQAEGEASGNAA</sequence>
<feature type="domain" description="Major facilitator superfamily (MFS) profile" evidence="8">
    <location>
        <begin position="41"/>
        <end position="454"/>
    </location>
</feature>
<dbReference type="PANTHER" id="PTHR43791:SF91">
    <property type="entry name" value="MAJOR FACILITATOR SUPERFAMILY (MFS) PROFILE DOMAIN-CONTAINING PROTEIN-RELATED"/>
    <property type="match status" value="1"/>
</dbReference>
<dbReference type="InterPro" id="IPR036259">
    <property type="entry name" value="MFS_trans_sf"/>
</dbReference>
<evidence type="ECO:0000259" key="8">
    <source>
        <dbReference type="PROSITE" id="PS50850"/>
    </source>
</evidence>
<evidence type="ECO:0000256" key="4">
    <source>
        <dbReference type="ARBA" id="ARBA00022989"/>
    </source>
</evidence>
<dbReference type="InterPro" id="IPR032675">
    <property type="entry name" value="LRR_dom_sf"/>
</dbReference>
<evidence type="ECO:0000256" key="6">
    <source>
        <dbReference type="ARBA" id="ARBA00023180"/>
    </source>
</evidence>
<feature type="transmembrane region" description="Helical" evidence="7">
    <location>
        <begin position="309"/>
        <end position="329"/>
    </location>
</feature>
<evidence type="ECO:0000256" key="2">
    <source>
        <dbReference type="ARBA" id="ARBA00022448"/>
    </source>
</evidence>
<evidence type="ECO:0000313" key="10">
    <source>
        <dbReference type="Proteomes" id="UP000522262"/>
    </source>
</evidence>
<dbReference type="GO" id="GO:0022857">
    <property type="term" value="F:transmembrane transporter activity"/>
    <property type="evidence" value="ECO:0007669"/>
    <property type="project" value="InterPro"/>
</dbReference>
<keyword evidence="5 7" id="KW-0472">Membrane</keyword>
<dbReference type="AlphaFoldDB" id="A0A8H5MNT5"/>
<comment type="caution">
    <text evidence="9">The sequence shown here is derived from an EMBL/GenBank/DDBJ whole genome shotgun (WGS) entry which is preliminary data.</text>
</comment>
<dbReference type="InterPro" id="IPR020846">
    <property type="entry name" value="MFS_dom"/>
</dbReference>
<protein>
    <submittedName>
        <fullName evidence="9">Major facilitator superfamily transporter</fullName>
    </submittedName>
</protein>
<dbReference type="Gene3D" id="1.20.1250.20">
    <property type="entry name" value="MFS general substrate transporter like domains"/>
    <property type="match status" value="2"/>
</dbReference>
<feature type="transmembrane region" description="Helical" evidence="7">
    <location>
        <begin position="131"/>
        <end position="155"/>
    </location>
</feature>
<keyword evidence="3 7" id="KW-0812">Transmembrane</keyword>
<dbReference type="EMBL" id="JAAOAM010000297">
    <property type="protein sequence ID" value="KAF5534535.1"/>
    <property type="molecule type" value="Genomic_DNA"/>
</dbReference>
<keyword evidence="4 7" id="KW-1133">Transmembrane helix</keyword>
<evidence type="ECO:0000256" key="3">
    <source>
        <dbReference type="ARBA" id="ARBA00022692"/>
    </source>
</evidence>
<keyword evidence="2" id="KW-0813">Transport</keyword>
<feature type="transmembrane region" description="Helical" evidence="7">
    <location>
        <begin position="39"/>
        <end position="57"/>
    </location>
</feature>
<organism evidence="9 10">
    <name type="scientific">Fusarium mexicanum</name>
    <dbReference type="NCBI Taxonomy" id="751941"/>
    <lineage>
        <taxon>Eukaryota</taxon>
        <taxon>Fungi</taxon>
        <taxon>Dikarya</taxon>
        <taxon>Ascomycota</taxon>
        <taxon>Pezizomycotina</taxon>
        <taxon>Sordariomycetes</taxon>
        <taxon>Hypocreomycetidae</taxon>
        <taxon>Hypocreales</taxon>
        <taxon>Nectriaceae</taxon>
        <taxon>Fusarium</taxon>
        <taxon>Fusarium fujikuroi species complex</taxon>
    </lineage>
</organism>
<reference evidence="9 10" key="1">
    <citation type="submission" date="2020-05" db="EMBL/GenBank/DDBJ databases">
        <title>Identification and distribution of gene clusters putatively required for synthesis of sphingolipid metabolism inhibitors in phylogenetically diverse species of the filamentous fungus Fusarium.</title>
        <authorList>
            <person name="Kim H.-S."/>
            <person name="Busman M."/>
            <person name="Brown D.W."/>
            <person name="Divon H."/>
            <person name="Uhlig S."/>
            <person name="Proctor R.H."/>
        </authorList>
    </citation>
    <scope>NUCLEOTIDE SEQUENCE [LARGE SCALE GENOMIC DNA]</scope>
    <source>
        <strain evidence="9 10">NRRL 53147</strain>
    </source>
</reference>
<evidence type="ECO:0000313" key="9">
    <source>
        <dbReference type="EMBL" id="KAF5534535.1"/>
    </source>
</evidence>
<gene>
    <name evidence="9" type="ORF">FMEXI_11258</name>
</gene>